<proteinExistence type="inferred from homology"/>
<evidence type="ECO:0000256" key="6">
    <source>
        <dbReference type="ARBA" id="ARBA00022982"/>
    </source>
</evidence>
<organism evidence="12 13">
    <name type="scientific">Geobacter hydrogenophilus</name>
    <dbReference type="NCBI Taxonomy" id="40983"/>
    <lineage>
        <taxon>Bacteria</taxon>
        <taxon>Pseudomonadati</taxon>
        <taxon>Thermodesulfobacteriota</taxon>
        <taxon>Desulfuromonadia</taxon>
        <taxon>Geobacterales</taxon>
        <taxon>Geobacteraceae</taxon>
        <taxon>Geobacter</taxon>
    </lineage>
</organism>
<comment type="similarity">
    <text evidence="2">Belongs to the cytochrome c family. PetJ subfamily.</text>
</comment>
<keyword evidence="8" id="KW-0793">Thylakoid</keyword>
<dbReference type="GO" id="GO:0031979">
    <property type="term" value="C:plasma membrane-derived thylakoid lumen"/>
    <property type="evidence" value="ECO:0007669"/>
    <property type="project" value="UniProtKB-SubCell"/>
</dbReference>
<comment type="subcellular location">
    <subcellularLocation>
        <location evidence="1">Cellular thylakoid lumen</location>
    </subcellularLocation>
</comment>
<keyword evidence="10" id="KW-0732">Signal</keyword>
<dbReference type="InterPro" id="IPR036909">
    <property type="entry name" value="Cyt_c-like_dom_sf"/>
</dbReference>
<dbReference type="Gene3D" id="1.10.760.10">
    <property type="entry name" value="Cytochrome c-like domain"/>
    <property type="match status" value="1"/>
</dbReference>
<dbReference type="GO" id="GO:0009055">
    <property type="term" value="F:electron transfer activity"/>
    <property type="evidence" value="ECO:0007669"/>
    <property type="project" value="InterPro"/>
</dbReference>
<evidence type="ECO:0000256" key="8">
    <source>
        <dbReference type="ARBA" id="ARBA00023078"/>
    </source>
</evidence>
<evidence type="ECO:0000256" key="9">
    <source>
        <dbReference type="PROSITE-ProRule" id="PRU00433"/>
    </source>
</evidence>
<keyword evidence="7 9" id="KW-0408">Iron</keyword>
<accession>A0A9W6LCN9</accession>
<dbReference type="EMBL" id="BSDS01000001">
    <property type="protein sequence ID" value="GLI38130.1"/>
    <property type="molecule type" value="Genomic_DNA"/>
</dbReference>
<evidence type="ECO:0000256" key="7">
    <source>
        <dbReference type="ARBA" id="ARBA00023004"/>
    </source>
</evidence>
<keyword evidence="5 9" id="KW-0479">Metal-binding</keyword>
<dbReference type="PROSITE" id="PS51007">
    <property type="entry name" value="CYTC"/>
    <property type="match status" value="1"/>
</dbReference>
<evidence type="ECO:0000313" key="13">
    <source>
        <dbReference type="Proteomes" id="UP001144352"/>
    </source>
</evidence>
<keyword evidence="6" id="KW-0249">Electron transport</keyword>
<evidence type="ECO:0000259" key="11">
    <source>
        <dbReference type="PROSITE" id="PS51007"/>
    </source>
</evidence>
<keyword evidence="13" id="KW-1185">Reference proteome</keyword>
<feature type="domain" description="Cytochrome c" evidence="11">
    <location>
        <begin position="28"/>
        <end position="109"/>
    </location>
</feature>
<evidence type="ECO:0000256" key="3">
    <source>
        <dbReference type="ARBA" id="ARBA00022448"/>
    </source>
</evidence>
<dbReference type="InterPro" id="IPR023655">
    <property type="entry name" value="Cyt_C6"/>
</dbReference>
<dbReference type="Proteomes" id="UP001144352">
    <property type="component" value="Unassembled WGS sequence"/>
</dbReference>
<evidence type="ECO:0000256" key="1">
    <source>
        <dbReference type="ARBA" id="ARBA00004518"/>
    </source>
</evidence>
<dbReference type="AlphaFoldDB" id="A0A9W6LCN9"/>
<name>A0A9W6LCN9_9BACT</name>
<dbReference type="RefSeq" id="WP_214186116.1">
    <property type="nucleotide sequence ID" value="NZ_BSDS01000001.1"/>
</dbReference>
<keyword evidence="4 9" id="KW-0349">Heme</keyword>
<evidence type="ECO:0000256" key="4">
    <source>
        <dbReference type="ARBA" id="ARBA00022617"/>
    </source>
</evidence>
<feature type="chain" id="PRO_5040738697" evidence="10">
    <location>
        <begin position="21"/>
        <end position="110"/>
    </location>
</feature>
<comment type="caution">
    <text evidence="12">The sequence shown here is derived from an EMBL/GenBank/DDBJ whole genome shotgun (WGS) entry which is preliminary data.</text>
</comment>
<dbReference type="GO" id="GO:0005506">
    <property type="term" value="F:iron ion binding"/>
    <property type="evidence" value="ECO:0007669"/>
    <property type="project" value="InterPro"/>
</dbReference>
<dbReference type="PANTHER" id="PTHR34688:SF2">
    <property type="entry name" value="CYTOCHROME C6, CHLOROPLASTIC"/>
    <property type="match status" value="1"/>
</dbReference>
<evidence type="ECO:0000256" key="2">
    <source>
        <dbReference type="ARBA" id="ARBA00009650"/>
    </source>
</evidence>
<dbReference type="InterPro" id="IPR009056">
    <property type="entry name" value="Cyt_c-like_dom"/>
</dbReference>
<dbReference type="SUPFAM" id="SSF46626">
    <property type="entry name" value="Cytochrome c"/>
    <property type="match status" value="1"/>
</dbReference>
<dbReference type="GO" id="GO:0020037">
    <property type="term" value="F:heme binding"/>
    <property type="evidence" value="ECO:0007669"/>
    <property type="project" value="InterPro"/>
</dbReference>
<dbReference type="Pfam" id="PF13442">
    <property type="entry name" value="Cytochrome_CBB3"/>
    <property type="match status" value="1"/>
</dbReference>
<reference evidence="12" key="1">
    <citation type="submission" date="2022-12" db="EMBL/GenBank/DDBJ databases">
        <title>Reference genome sequencing for broad-spectrum identification of bacterial and archaeal isolates by mass spectrometry.</title>
        <authorList>
            <person name="Sekiguchi Y."/>
            <person name="Tourlousse D.M."/>
        </authorList>
    </citation>
    <scope>NUCLEOTIDE SEQUENCE</scope>
    <source>
        <strain evidence="12">H2</strain>
    </source>
</reference>
<feature type="signal peptide" evidence="10">
    <location>
        <begin position="1"/>
        <end position="20"/>
    </location>
</feature>
<gene>
    <name evidence="12" type="ORF">GHYDROH2_16310</name>
</gene>
<evidence type="ECO:0000256" key="10">
    <source>
        <dbReference type="SAM" id="SignalP"/>
    </source>
</evidence>
<dbReference type="PANTHER" id="PTHR34688">
    <property type="entry name" value="CYTOCHROME C6, CHLOROPLASTIC"/>
    <property type="match status" value="1"/>
</dbReference>
<evidence type="ECO:0000313" key="12">
    <source>
        <dbReference type="EMBL" id="GLI38130.1"/>
    </source>
</evidence>
<sequence>MKKGIIISISLLATAAFATAGLADTRKGEKIDGAKEFQKHCASCHPDGGNIVNSAKTLKKATLEANGVKTWKDIVAKMRNPGPGMTKFEKKEVSDKEARAIAEYVLKTFK</sequence>
<keyword evidence="3" id="KW-0813">Transport</keyword>
<evidence type="ECO:0000256" key="5">
    <source>
        <dbReference type="ARBA" id="ARBA00022723"/>
    </source>
</evidence>
<protein>
    <submittedName>
        <fullName evidence="12">Cytochrome c</fullName>
    </submittedName>
</protein>